<reference evidence="2" key="1">
    <citation type="submission" date="2018-05" db="EMBL/GenBank/DDBJ databases">
        <authorList>
            <person name="Lanie J.A."/>
            <person name="Ng W.-L."/>
            <person name="Kazmierczak K.M."/>
            <person name="Andrzejewski T.M."/>
            <person name="Davidsen T.M."/>
            <person name="Wayne K.J."/>
            <person name="Tettelin H."/>
            <person name="Glass J.I."/>
            <person name="Rusch D."/>
            <person name="Podicherti R."/>
            <person name="Tsui H.-C.T."/>
            <person name="Winkler M.E."/>
        </authorList>
    </citation>
    <scope>NUCLEOTIDE SEQUENCE</scope>
</reference>
<organism evidence="2">
    <name type="scientific">marine metagenome</name>
    <dbReference type="NCBI Taxonomy" id="408172"/>
    <lineage>
        <taxon>unclassified sequences</taxon>
        <taxon>metagenomes</taxon>
        <taxon>ecological metagenomes</taxon>
    </lineage>
</organism>
<evidence type="ECO:0000256" key="1">
    <source>
        <dbReference type="SAM" id="Phobius"/>
    </source>
</evidence>
<feature type="non-terminal residue" evidence="2">
    <location>
        <position position="141"/>
    </location>
</feature>
<keyword evidence="1" id="KW-0812">Transmembrane</keyword>
<keyword evidence="1" id="KW-0472">Membrane</keyword>
<keyword evidence="1" id="KW-1133">Transmembrane helix</keyword>
<gene>
    <name evidence="2" type="ORF">METZ01_LOCUS401214</name>
</gene>
<name>A0A382VPR1_9ZZZZ</name>
<accession>A0A382VPR1</accession>
<evidence type="ECO:0008006" key="3">
    <source>
        <dbReference type="Google" id="ProtNLM"/>
    </source>
</evidence>
<dbReference type="EMBL" id="UINC01153568">
    <property type="protein sequence ID" value="SVD48360.1"/>
    <property type="molecule type" value="Genomic_DNA"/>
</dbReference>
<feature type="transmembrane region" description="Helical" evidence="1">
    <location>
        <begin position="12"/>
        <end position="30"/>
    </location>
</feature>
<proteinExistence type="predicted"/>
<sequence length="141" mass="15983">MRTITKTLITTLLLNVAIIGAPPILNVYIIPFDNIKNDAAIGWLSDALAEMINSELSKHDRIYLKDQSGLEEVMTNRALLLQQRPGTKNLLFLGKYERALDNISISLQLIDITTWDELDKRKIRGTYNDVTGINRSLRESI</sequence>
<protein>
    <recommendedName>
        <fullName evidence="3">TolB N-terminal domain-containing protein</fullName>
    </recommendedName>
</protein>
<dbReference type="AlphaFoldDB" id="A0A382VPR1"/>
<evidence type="ECO:0000313" key="2">
    <source>
        <dbReference type="EMBL" id="SVD48360.1"/>
    </source>
</evidence>